<evidence type="ECO:0000256" key="1">
    <source>
        <dbReference type="SAM" id="Phobius"/>
    </source>
</evidence>
<proteinExistence type="predicted"/>
<reference evidence="3" key="1">
    <citation type="submission" date="2015-10" db="EMBL/GenBank/DDBJ databases">
        <title>Niche specialization of a soil ammonia-oxidizing archaeon, Candidatus Nitrosocosmicus oleophilus.</title>
        <authorList>
            <person name="Jung M.-Y."/>
            <person name="Rhee S.-K."/>
        </authorList>
    </citation>
    <scope>NUCLEOTIDE SEQUENCE [LARGE SCALE GENOMIC DNA]</scope>
    <source>
        <strain evidence="3">MY3</strain>
    </source>
</reference>
<gene>
    <name evidence="2" type="ORF">NMY3_02843</name>
</gene>
<organism evidence="2 3">
    <name type="scientific">Candidatus Nitrosocosmicus oleophilus</name>
    <dbReference type="NCBI Taxonomy" id="1353260"/>
    <lineage>
        <taxon>Archaea</taxon>
        <taxon>Nitrososphaerota</taxon>
        <taxon>Nitrososphaeria</taxon>
        <taxon>Nitrososphaerales</taxon>
        <taxon>Nitrososphaeraceae</taxon>
        <taxon>Candidatus Nitrosocosmicus</taxon>
    </lineage>
</organism>
<dbReference type="RefSeq" id="WP_196816191.1">
    <property type="nucleotide sequence ID" value="NZ_CP012850.1"/>
</dbReference>
<feature type="transmembrane region" description="Helical" evidence="1">
    <location>
        <begin position="41"/>
        <end position="59"/>
    </location>
</feature>
<dbReference type="EMBL" id="CP012850">
    <property type="protein sequence ID" value="ALI37032.1"/>
    <property type="molecule type" value="Genomic_DNA"/>
</dbReference>
<sequence>MYTASLDDGKGHSELTLVYIDIKFDQTGDSLDLRANLSKPLIAILVGFLSTFLAIVPICDYTSAQHHGAPPPLATLGDRNIVMNFTIEPKNLIAGQDAQLIMHLTDQNSDEKIQHVTYRIAITNQNNTKMSEFFHSHAGELVILAKSNGYSHIVVGGTFDVLTNALVPDPSGKIIINGPLFSEPGIYYIDIEITTVDNDKTDLQTPLTYHFVTNNSNMSIS</sequence>
<protein>
    <submittedName>
        <fullName evidence="2">Uncharacterized protein</fullName>
    </submittedName>
</protein>
<keyword evidence="1" id="KW-1133">Transmembrane helix</keyword>
<evidence type="ECO:0000313" key="2">
    <source>
        <dbReference type="EMBL" id="ALI37032.1"/>
    </source>
</evidence>
<accession>A0A654MC37</accession>
<name>A0A654MC37_9ARCH</name>
<evidence type="ECO:0000313" key="3">
    <source>
        <dbReference type="Proteomes" id="UP000058925"/>
    </source>
</evidence>
<keyword evidence="1" id="KW-0472">Membrane</keyword>
<keyword evidence="3" id="KW-1185">Reference proteome</keyword>
<dbReference type="Proteomes" id="UP000058925">
    <property type="component" value="Chromosome"/>
</dbReference>
<dbReference type="OrthoDB" id="11069at2157"/>
<dbReference type="GeneID" id="60422740"/>
<keyword evidence="1" id="KW-0812">Transmembrane</keyword>
<dbReference type="KEGG" id="taa:NMY3_02843"/>
<dbReference type="AlphaFoldDB" id="A0A654MC37"/>